<keyword evidence="5" id="KW-1185">Reference proteome</keyword>
<dbReference type="EC" id="2.5.1.-" evidence="3"/>
<comment type="caution">
    <text evidence="4">The sequence shown here is derived from an EMBL/GenBank/DDBJ whole genome shotgun (WGS) entry which is preliminary data.</text>
</comment>
<protein>
    <recommendedName>
        <fullName evidence="3">tRNA U34 carboxymethyltransferase</fullName>
        <ecNumber evidence="3">2.5.1.-</ecNumber>
    </recommendedName>
</protein>
<feature type="binding site" evidence="3">
    <location>
        <position position="201"/>
    </location>
    <ligand>
        <name>carboxy-S-adenosyl-L-methionine</name>
        <dbReference type="ChEBI" id="CHEBI:134278"/>
    </ligand>
</feature>
<dbReference type="Gene3D" id="3.40.50.150">
    <property type="entry name" value="Vaccinia Virus protein VP39"/>
    <property type="match status" value="1"/>
</dbReference>
<name>A0A2V1GWS8_9GAMM</name>
<evidence type="ECO:0000313" key="4">
    <source>
        <dbReference type="EMBL" id="PVZ71554.1"/>
    </source>
</evidence>
<dbReference type="GO" id="GO:0016765">
    <property type="term" value="F:transferase activity, transferring alkyl or aryl (other than methyl) groups"/>
    <property type="evidence" value="ECO:0007669"/>
    <property type="project" value="UniProtKB-UniRule"/>
</dbReference>
<dbReference type="InterPro" id="IPR010017">
    <property type="entry name" value="CmoB"/>
</dbReference>
<feature type="binding site" evidence="3">
    <location>
        <position position="92"/>
    </location>
    <ligand>
        <name>carboxy-S-adenosyl-L-methionine</name>
        <dbReference type="ChEBI" id="CHEBI:134278"/>
    </ligand>
</feature>
<dbReference type="PANTHER" id="PTHR43464">
    <property type="entry name" value="METHYLTRANSFERASE"/>
    <property type="match status" value="1"/>
</dbReference>
<dbReference type="EMBL" id="QDDL01000001">
    <property type="protein sequence ID" value="PVZ71554.1"/>
    <property type="molecule type" value="Genomic_DNA"/>
</dbReference>
<dbReference type="PANTHER" id="PTHR43464:SF95">
    <property type="entry name" value="TRNA U34 CARBOXYMETHYLTRANSFERASE"/>
    <property type="match status" value="1"/>
</dbReference>
<evidence type="ECO:0000313" key="5">
    <source>
        <dbReference type="Proteomes" id="UP000244906"/>
    </source>
</evidence>
<dbReference type="OrthoDB" id="9773188at2"/>
<keyword evidence="2 3" id="KW-0819">tRNA processing</keyword>
<feature type="binding site" evidence="3">
    <location>
        <begin position="181"/>
        <end position="182"/>
    </location>
    <ligand>
        <name>carboxy-S-adenosyl-L-methionine</name>
        <dbReference type="ChEBI" id="CHEBI:134278"/>
    </ligand>
</feature>
<dbReference type="AlphaFoldDB" id="A0A2V1GWS8"/>
<feature type="binding site" evidence="3">
    <location>
        <position position="131"/>
    </location>
    <ligand>
        <name>carboxy-S-adenosyl-L-methionine</name>
        <dbReference type="ChEBI" id="CHEBI:134278"/>
    </ligand>
</feature>
<sequence length="324" mass="37284">MIVDYSELYRQFDGPLEAWKEILPAQLADAWDEKKNGNLKRWLPVFDTIPQIVAKNVDLNADWLKVGDESEVSAEQRQQLFDGLKQLMPWRKGPYELFGVPLDTEWRSDWKWQRVLPHLDDLQGRRILDVGCGSGYHCWRMRGAGASMVVGIDPSMLFACQFELFKKYIDDSSVHFLPLGIEAVPQSLQAFDTVFSMGVLYHRRAPIDHILELKSCLRPGGQLVLETLVVDGDQCQILMPEDRYGKMRNVWFIPSVDMLILWLNRCGFSNVRAVDLSQTSIQEQRATEWMQYESLSDYLDPEDPSKTVEGYPAPLRVVILADKK</sequence>
<dbReference type="NCBIfam" id="NF011650">
    <property type="entry name" value="PRK15068.1"/>
    <property type="match status" value="1"/>
</dbReference>
<feature type="binding site" evidence="3">
    <location>
        <position position="197"/>
    </location>
    <ligand>
        <name>carboxy-S-adenosyl-L-methionine</name>
        <dbReference type="ChEBI" id="CHEBI:134278"/>
    </ligand>
</feature>
<dbReference type="NCBIfam" id="TIGR00452">
    <property type="entry name" value="tRNA 5-methoxyuridine(34)/uridine 5-oxyacetic acid(34) synthase CmoB"/>
    <property type="match status" value="1"/>
</dbReference>
<proteinExistence type="inferred from homology"/>
<gene>
    <name evidence="3 4" type="primary">cmoB</name>
    <name evidence="4" type="ORF">DC094_00485</name>
</gene>
<comment type="function">
    <text evidence="3">Catalyzes carboxymethyl transfer from carboxy-S-adenosyl-L-methionine (Cx-SAM) to 5-hydroxyuridine (ho5U) to form 5-carboxymethoxyuridine (cmo5U) at position 34 in tRNAs.</text>
</comment>
<evidence type="ECO:0000256" key="3">
    <source>
        <dbReference type="HAMAP-Rule" id="MF_01590"/>
    </source>
</evidence>
<accession>A0A2V1GWS8</accession>
<dbReference type="RefSeq" id="WP_116685144.1">
    <property type="nucleotide sequence ID" value="NZ_CAWNYD010000001.1"/>
</dbReference>
<comment type="catalytic activity">
    <reaction evidence="3">
        <text>carboxy-S-adenosyl-L-methionine + 5-hydroxyuridine(34) in tRNA = 5-carboxymethoxyuridine(34) in tRNA + S-adenosyl-L-homocysteine + H(+)</text>
        <dbReference type="Rhea" id="RHEA:52848"/>
        <dbReference type="Rhea" id="RHEA-COMP:13381"/>
        <dbReference type="Rhea" id="RHEA-COMP:13383"/>
        <dbReference type="ChEBI" id="CHEBI:15378"/>
        <dbReference type="ChEBI" id="CHEBI:57856"/>
        <dbReference type="ChEBI" id="CHEBI:134278"/>
        <dbReference type="ChEBI" id="CHEBI:136877"/>
        <dbReference type="ChEBI" id="CHEBI:136879"/>
    </reaction>
</comment>
<dbReference type="HAMAP" id="MF_01590">
    <property type="entry name" value="tRNA_carboxymethyltr_CmoB"/>
    <property type="match status" value="1"/>
</dbReference>
<keyword evidence="1 3" id="KW-0808">Transferase</keyword>
<comment type="similarity">
    <text evidence="3">Belongs to the class I-like SAM-binding methyltransferase superfamily. CmoB family.</text>
</comment>
<comment type="subunit">
    <text evidence="3">Homotetramer.</text>
</comment>
<dbReference type="SUPFAM" id="SSF53335">
    <property type="entry name" value="S-adenosyl-L-methionine-dependent methyltransferases"/>
    <property type="match status" value="1"/>
</dbReference>
<dbReference type="Proteomes" id="UP000244906">
    <property type="component" value="Unassembled WGS sequence"/>
</dbReference>
<feature type="binding site" evidence="3">
    <location>
        <position position="316"/>
    </location>
    <ligand>
        <name>carboxy-S-adenosyl-L-methionine</name>
        <dbReference type="ChEBI" id="CHEBI:134278"/>
    </ligand>
</feature>
<organism evidence="4 5">
    <name type="scientific">Pelagibaculum spongiae</name>
    <dbReference type="NCBI Taxonomy" id="2080658"/>
    <lineage>
        <taxon>Bacteria</taxon>
        <taxon>Pseudomonadati</taxon>
        <taxon>Pseudomonadota</taxon>
        <taxon>Gammaproteobacteria</taxon>
        <taxon>Oceanospirillales</taxon>
        <taxon>Pelagibaculum</taxon>
    </lineage>
</organism>
<dbReference type="GO" id="GO:0008168">
    <property type="term" value="F:methyltransferase activity"/>
    <property type="evidence" value="ECO:0007669"/>
    <property type="project" value="TreeGrafter"/>
</dbReference>
<dbReference type="InterPro" id="IPR029063">
    <property type="entry name" value="SAM-dependent_MTases_sf"/>
</dbReference>
<dbReference type="Pfam" id="PF08003">
    <property type="entry name" value="Methyltransf_9"/>
    <property type="match status" value="1"/>
</dbReference>
<feature type="binding site" evidence="3">
    <location>
        <begin position="153"/>
        <end position="155"/>
    </location>
    <ligand>
        <name>carboxy-S-adenosyl-L-methionine</name>
        <dbReference type="ChEBI" id="CHEBI:134278"/>
    </ligand>
</feature>
<evidence type="ECO:0000256" key="1">
    <source>
        <dbReference type="ARBA" id="ARBA00022679"/>
    </source>
</evidence>
<dbReference type="GO" id="GO:0002098">
    <property type="term" value="P:tRNA wobble uridine modification"/>
    <property type="evidence" value="ECO:0007669"/>
    <property type="project" value="InterPro"/>
</dbReference>
<feature type="binding site" evidence="3">
    <location>
        <position position="106"/>
    </location>
    <ligand>
        <name>carboxy-S-adenosyl-L-methionine</name>
        <dbReference type="ChEBI" id="CHEBI:134278"/>
    </ligand>
</feature>
<dbReference type="InterPro" id="IPR027555">
    <property type="entry name" value="Mo5U34_MeTrfas-like"/>
</dbReference>
<evidence type="ECO:0000256" key="2">
    <source>
        <dbReference type="ARBA" id="ARBA00022694"/>
    </source>
</evidence>
<dbReference type="CDD" id="cd02440">
    <property type="entry name" value="AdoMet_MTases"/>
    <property type="match status" value="1"/>
</dbReference>
<feature type="binding site" evidence="3">
    <location>
        <position position="111"/>
    </location>
    <ligand>
        <name>carboxy-S-adenosyl-L-methionine</name>
        <dbReference type="ChEBI" id="CHEBI:134278"/>
    </ligand>
</feature>
<reference evidence="4 5" key="1">
    <citation type="submission" date="2018-04" db="EMBL/GenBank/DDBJ databases">
        <title>Thalassorhabdus spongiae gen. nov., sp. nov., isolated from a marine sponge in South-West Iceland.</title>
        <authorList>
            <person name="Knobloch S."/>
            <person name="Daussin A."/>
            <person name="Johannsson R."/>
            <person name="Marteinsson V.T."/>
        </authorList>
    </citation>
    <scope>NUCLEOTIDE SEQUENCE [LARGE SCALE GENOMIC DNA]</scope>
    <source>
        <strain evidence="4 5">Hp12</strain>
    </source>
</reference>